<evidence type="ECO:0000256" key="1">
    <source>
        <dbReference type="ARBA" id="ARBA00022491"/>
    </source>
</evidence>
<proteinExistence type="predicted"/>
<accession>A0ABV8Q541</accession>
<keyword evidence="4" id="KW-0804">Transcription</keyword>
<protein>
    <submittedName>
        <fullName evidence="8">TetR/AcrR family transcriptional regulator</fullName>
    </submittedName>
</protein>
<evidence type="ECO:0000313" key="8">
    <source>
        <dbReference type="EMBL" id="MFC4242480.1"/>
    </source>
</evidence>
<evidence type="ECO:0000256" key="3">
    <source>
        <dbReference type="ARBA" id="ARBA00023125"/>
    </source>
</evidence>
<dbReference type="Pfam" id="PF00440">
    <property type="entry name" value="TetR_N"/>
    <property type="match status" value="1"/>
</dbReference>
<feature type="compositionally biased region" description="Basic and acidic residues" evidence="6">
    <location>
        <begin position="13"/>
        <end position="23"/>
    </location>
</feature>
<evidence type="ECO:0000256" key="6">
    <source>
        <dbReference type="SAM" id="MobiDB-lite"/>
    </source>
</evidence>
<dbReference type="Proteomes" id="UP001595900">
    <property type="component" value="Unassembled WGS sequence"/>
</dbReference>
<dbReference type="InterPro" id="IPR036271">
    <property type="entry name" value="Tet_transcr_reg_TetR-rel_C_sf"/>
</dbReference>
<dbReference type="Gene3D" id="1.10.357.10">
    <property type="entry name" value="Tetracycline Repressor, domain 2"/>
    <property type="match status" value="1"/>
</dbReference>
<name>A0ABV8Q541_9MICO</name>
<organism evidence="8 9">
    <name type="scientific">Gryllotalpicola reticulitermitis</name>
    <dbReference type="NCBI Taxonomy" id="1184153"/>
    <lineage>
        <taxon>Bacteria</taxon>
        <taxon>Bacillati</taxon>
        <taxon>Actinomycetota</taxon>
        <taxon>Actinomycetes</taxon>
        <taxon>Micrococcales</taxon>
        <taxon>Microbacteriaceae</taxon>
        <taxon>Gryllotalpicola</taxon>
    </lineage>
</organism>
<sequence>MALGTAGRATRSPHGEGYSKGRERRQNIIRTASAQFAQNGFDGATMLDIAAACGISRAGLFHHFADKEALLTAVLEERDREDQERFLPYVAAPSGGIGVLRGIVDLAGHNRLVPGLIDLFVRLSSEASGSEHPAHAYFTQRYQRIRSGTARALRTAARAGYLNAGVDPAEAALDLTALMDGLQAQWLFDPRVDMASHMRRAVDQLLNPAGRRAFDAFALPPAQ</sequence>
<evidence type="ECO:0000259" key="7">
    <source>
        <dbReference type="PROSITE" id="PS50977"/>
    </source>
</evidence>
<dbReference type="Pfam" id="PF13977">
    <property type="entry name" value="TetR_C_6"/>
    <property type="match status" value="1"/>
</dbReference>
<dbReference type="PANTHER" id="PTHR47506">
    <property type="entry name" value="TRANSCRIPTIONAL REGULATORY PROTEIN"/>
    <property type="match status" value="1"/>
</dbReference>
<evidence type="ECO:0000256" key="5">
    <source>
        <dbReference type="PROSITE-ProRule" id="PRU00335"/>
    </source>
</evidence>
<dbReference type="InterPro" id="IPR039538">
    <property type="entry name" value="BetI_C"/>
</dbReference>
<dbReference type="PANTHER" id="PTHR47506:SF6">
    <property type="entry name" value="HTH-TYPE TRANSCRIPTIONAL REPRESSOR NEMR"/>
    <property type="match status" value="1"/>
</dbReference>
<dbReference type="PROSITE" id="PS01081">
    <property type="entry name" value="HTH_TETR_1"/>
    <property type="match status" value="1"/>
</dbReference>
<dbReference type="SUPFAM" id="SSF46689">
    <property type="entry name" value="Homeodomain-like"/>
    <property type="match status" value="1"/>
</dbReference>
<evidence type="ECO:0000256" key="2">
    <source>
        <dbReference type="ARBA" id="ARBA00023015"/>
    </source>
</evidence>
<dbReference type="InterPro" id="IPR001647">
    <property type="entry name" value="HTH_TetR"/>
</dbReference>
<dbReference type="EMBL" id="JBHSCN010000002">
    <property type="protein sequence ID" value="MFC4242480.1"/>
    <property type="molecule type" value="Genomic_DNA"/>
</dbReference>
<evidence type="ECO:0000313" key="9">
    <source>
        <dbReference type="Proteomes" id="UP001595900"/>
    </source>
</evidence>
<dbReference type="PROSITE" id="PS50977">
    <property type="entry name" value="HTH_TETR_2"/>
    <property type="match status" value="1"/>
</dbReference>
<feature type="domain" description="HTH tetR-type" evidence="7">
    <location>
        <begin position="22"/>
        <end position="82"/>
    </location>
</feature>
<dbReference type="RefSeq" id="WP_390227313.1">
    <property type="nucleotide sequence ID" value="NZ_JBHSCN010000002.1"/>
</dbReference>
<gene>
    <name evidence="8" type="ORF">ACFOYW_03765</name>
</gene>
<dbReference type="InterPro" id="IPR023772">
    <property type="entry name" value="DNA-bd_HTH_TetR-type_CS"/>
</dbReference>
<keyword evidence="9" id="KW-1185">Reference proteome</keyword>
<dbReference type="PRINTS" id="PR00455">
    <property type="entry name" value="HTHTETR"/>
</dbReference>
<keyword evidence="3 5" id="KW-0238">DNA-binding</keyword>
<feature type="DNA-binding region" description="H-T-H motif" evidence="5">
    <location>
        <begin position="45"/>
        <end position="64"/>
    </location>
</feature>
<keyword evidence="1" id="KW-0678">Repressor</keyword>
<dbReference type="SUPFAM" id="SSF48498">
    <property type="entry name" value="Tetracyclin repressor-like, C-terminal domain"/>
    <property type="match status" value="1"/>
</dbReference>
<keyword evidence="2" id="KW-0805">Transcription regulation</keyword>
<evidence type="ECO:0000256" key="4">
    <source>
        <dbReference type="ARBA" id="ARBA00023163"/>
    </source>
</evidence>
<reference evidence="9" key="1">
    <citation type="journal article" date="2019" name="Int. J. Syst. Evol. Microbiol.">
        <title>The Global Catalogue of Microorganisms (GCM) 10K type strain sequencing project: providing services to taxonomists for standard genome sequencing and annotation.</title>
        <authorList>
            <consortium name="The Broad Institute Genomics Platform"/>
            <consortium name="The Broad Institute Genome Sequencing Center for Infectious Disease"/>
            <person name="Wu L."/>
            <person name="Ma J."/>
        </authorList>
    </citation>
    <scope>NUCLEOTIDE SEQUENCE [LARGE SCALE GENOMIC DNA]</scope>
    <source>
        <strain evidence="9">CGMCC 1.10363</strain>
    </source>
</reference>
<dbReference type="InterPro" id="IPR009057">
    <property type="entry name" value="Homeodomain-like_sf"/>
</dbReference>
<feature type="region of interest" description="Disordered" evidence="6">
    <location>
        <begin position="1"/>
        <end position="23"/>
    </location>
</feature>
<comment type="caution">
    <text evidence="8">The sequence shown here is derived from an EMBL/GenBank/DDBJ whole genome shotgun (WGS) entry which is preliminary data.</text>
</comment>